<accession>A0A8T5UTW4</accession>
<comment type="caution">
    <text evidence="1">The sequence shown here is derived from an EMBL/GenBank/DDBJ whole genome shotgun (WGS) entry which is preliminary data.</text>
</comment>
<name>A0A8T5UTW4_9EURY</name>
<evidence type="ECO:0000313" key="1">
    <source>
        <dbReference type="EMBL" id="MBZ2164650.1"/>
    </source>
</evidence>
<dbReference type="Proteomes" id="UP000825933">
    <property type="component" value="Unassembled WGS sequence"/>
</dbReference>
<organism evidence="1 2">
    <name type="scientific">Methanobacterium spitsbergense</name>
    <dbReference type="NCBI Taxonomy" id="2874285"/>
    <lineage>
        <taxon>Archaea</taxon>
        <taxon>Methanobacteriati</taxon>
        <taxon>Methanobacteriota</taxon>
        <taxon>Methanomada group</taxon>
        <taxon>Methanobacteria</taxon>
        <taxon>Methanobacteriales</taxon>
        <taxon>Methanobacteriaceae</taxon>
        <taxon>Methanobacterium</taxon>
    </lineage>
</organism>
<dbReference type="InterPro" id="IPR016155">
    <property type="entry name" value="Mopterin_synth/thiamin_S_b"/>
</dbReference>
<dbReference type="InterPro" id="IPR012675">
    <property type="entry name" value="Beta-grasp_dom_sf"/>
</dbReference>
<protein>
    <submittedName>
        <fullName evidence="1">MoaD/ThiS family protein</fullName>
    </submittedName>
</protein>
<gene>
    <name evidence="1" type="ORF">K8N75_01090</name>
</gene>
<dbReference type="AlphaFoldDB" id="A0A8T5UTW4"/>
<dbReference type="InterPro" id="IPR003749">
    <property type="entry name" value="ThiS/MoaD-like"/>
</dbReference>
<keyword evidence="2" id="KW-1185">Reference proteome</keyword>
<dbReference type="EMBL" id="JAIOUQ010000003">
    <property type="protein sequence ID" value="MBZ2164650.1"/>
    <property type="molecule type" value="Genomic_DNA"/>
</dbReference>
<dbReference type="SUPFAM" id="SSF54285">
    <property type="entry name" value="MoaD/ThiS"/>
    <property type="match status" value="1"/>
</dbReference>
<evidence type="ECO:0000313" key="2">
    <source>
        <dbReference type="Proteomes" id="UP000825933"/>
    </source>
</evidence>
<reference evidence="2" key="1">
    <citation type="journal article" date="2022" name="Microbiol. Resour. Announc.">
        <title>Draft Genome Sequence of a Methanogenic Archaeon from West Spitsbergen Permafrost.</title>
        <authorList>
            <person name="Trubitsyn V."/>
            <person name="Rivkina E."/>
            <person name="Shcherbakova V."/>
        </authorList>
    </citation>
    <scope>NUCLEOTIDE SEQUENCE [LARGE SCALE GENOMIC DNA]</scope>
    <source>
        <strain evidence="2">VT</strain>
    </source>
</reference>
<dbReference type="Gene3D" id="3.10.20.30">
    <property type="match status" value="1"/>
</dbReference>
<dbReference type="Pfam" id="PF02597">
    <property type="entry name" value="ThiS"/>
    <property type="match status" value="1"/>
</dbReference>
<sequence length="66" mass="7440">MQIKLVIGEREELIEINENNTIKDLLNDIDIASETVVVKKNNCIVIDEELVEEGDLIEVIQVIYGG</sequence>
<dbReference type="RefSeq" id="WP_223790337.1">
    <property type="nucleotide sequence ID" value="NZ_JAIOUQ010000003.1"/>
</dbReference>
<proteinExistence type="predicted"/>